<dbReference type="GO" id="GO:0003676">
    <property type="term" value="F:nucleic acid binding"/>
    <property type="evidence" value="ECO:0007669"/>
    <property type="project" value="InterPro"/>
</dbReference>
<dbReference type="InterPro" id="IPR001584">
    <property type="entry name" value="Integrase_cat-core"/>
</dbReference>
<proteinExistence type="predicted"/>
<evidence type="ECO:0000256" key="1">
    <source>
        <dbReference type="ARBA" id="ARBA00022670"/>
    </source>
</evidence>
<keyword evidence="1" id="KW-0645">Protease</keyword>
<dbReference type="GO" id="GO:0006508">
    <property type="term" value="P:proteolysis"/>
    <property type="evidence" value="ECO:0007669"/>
    <property type="project" value="UniProtKB-KW"/>
</dbReference>
<comment type="caution">
    <text evidence="4">The sequence shown here is derived from an EMBL/GenBank/DDBJ whole genome shotgun (WGS) entry which is preliminary data.</text>
</comment>
<dbReference type="InterPro" id="IPR054722">
    <property type="entry name" value="PolX-like_BBD"/>
</dbReference>
<keyword evidence="2" id="KW-0175">Coiled coil</keyword>
<protein>
    <recommendedName>
        <fullName evidence="3">Integrase catalytic domain-containing protein</fullName>
    </recommendedName>
</protein>
<dbReference type="GO" id="GO:0015074">
    <property type="term" value="P:DNA integration"/>
    <property type="evidence" value="ECO:0007669"/>
    <property type="project" value="InterPro"/>
</dbReference>
<dbReference type="PROSITE" id="PS50994">
    <property type="entry name" value="INTEGRASE"/>
    <property type="match status" value="1"/>
</dbReference>
<dbReference type="Proteomes" id="UP000436088">
    <property type="component" value="Unassembled WGS sequence"/>
</dbReference>
<dbReference type="AlphaFoldDB" id="A0A6A3CHG9"/>
<dbReference type="PANTHER" id="PTHR42648">
    <property type="entry name" value="TRANSPOSASE, PUTATIVE-RELATED"/>
    <property type="match status" value="1"/>
</dbReference>
<evidence type="ECO:0000313" key="4">
    <source>
        <dbReference type="EMBL" id="KAE8726748.1"/>
    </source>
</evidence>
<feature type="domain" description="Integrase catalytic" evidence="3">
    <location>
        <begin position="14"/>
        <end position="198"/>
    </location>
</feature>
<keyword evidence="5" id="KW-1185">Reference proteome</keyword>
<organism evidence="4 5">
    <name type="scientific">Hibiscus syriacus</name>
    <name type="common">Rose of Sharon</name>
    <dbReference type="NCBI Taxonomy" id="106335"/>
    <lineage>
        <taxon>Eukaryota</taxon>
        <taxon>Viridiplantae</taxon>
        <taxon>Streptophyta</taxon>
        <taxon>Embryophyta</taxon>
        <taxon>Tracheophyta</taxon>
        <taxon>Spermatophyta</taxon>
        <taxon>Magnoliopsida</taxon>
        <taxon>eudicotyledons</taxon>
        <taxon>Gunneridae</taxon>
        <taxon>Pentapetalae</taxon>
        <taxon>rosids</taxon>
        <taxon>malvids</taxon>
        <taxon>Malvales</taxon>
        <taxon>Malvaceae</taxon>
        <taxon>Malvoideae</taxon>
        <taxon>Hibiscus</taxon>
    </lineage>
</organism>
<evidence type="ECO:0000313" key="5">
    <source>
        <dbReference type="Proteomes" id="UP000436088"/>
    </source>
</evidence>
<keyword evidence="1" id="KW-0378">Hydrolase</keyword>
<sequence length="604" mass="67800">MTAKPTNVTYTAIDGNNPYAFSVQWIINSGASDHMTGNIDLLEEYNESSLPASIKIADDSLTTVKGSGSVTLNKNLILHNVLYAQDSKRVIGSARLGKGLYTLGDDYSRTTWVFLMREKSEEKGIVHLTSCVNTPQQNGVAERKNRHLLEVTRSLLFAANAPKYLWGEALLTATYLINRMPSKTLDFKIPTKGESYKKFQSVQTNISLQPILSLPITVSPKPSSIVPVPSEEAFQSPEWKKAVEEEIKALQKNKTWSLTDFPEGKLIYLSLTRPDIAYSNSKVLEVFPGAGLIFRKNQDRTVKVYTDASWGGELTDRSLISTTSKSTMNFLTERNGKLKDASIPGELVLNNAPTRDIDLTNLDQDTSENSKQTEGLVPVGVGDRTNAHLQPEQGLVSNDTNEVQSLTLVNQWNLPKSDAKRLALINDCFRAQSLRSSMDHLNNELERLKNENMVLSKRTQHFNTKFPGLQQELMQLDKVNEELGSIFHLFNEYSETGNALERVLALELELSEALQTKKKSSILFQRRETETHDDSQEYLAIEESSKLNSLLTSLSRRPFVSRKNKLGTGCVLRNVRPLTRLSSCLFKFSKLDTQCSKAKQQYFM</sequence>
<dbReference type="InterPro" id="IPR039537">
    <property type="entry name" value="Retrotran_Ty1/copia-like"/>
</dbReference>
<dbReference type="GO" id="GO:0008233">
    <property type="term" value="F:peptidase activity"/>
    <property type="evidence" value="ECO:0007669"/>
    <property type="project" value="UniProtKB-KW"/>
</dbReference>
<feature type="coiled-coil region" evidence="2">
    <location>
        <begin position="431"/>
        <end position="458"/>
    </location>
</feature>
<evidence type="ECO:0000259" key="3">
    <source>
        <dbReference type="PROSITE" id="PS50994"/>
    </source>
</evidence>
<gene>
    <name evidence="4" type="ORF">F3Y22_tig00006365pilonHSYRG00038</name>
</gene>
<dbReference type="PANTHER" id="PTHR42648:SF31">
    <property type="entry name" value="RNA-DIRECTED DNA POLYMERASE"/>
    <property type="match status" value="1"/>
</dbReference>
<dbReference type="Pfam" id="PF22936">
    <property type="entry name" value="Pol_BBD"/>
    <property type="match status" value="1"/>
</dbReference>
<accession>A0A6A3CHG9</accession>
<evidence type="ECO:0000256" key="2">
    <source>
        <dbReference type="SAM" id="Coils"/>
    </source>
</evidence>
<reference evidence="4" key="1">
    <citation type="submission" date="2019-09" db="EMBL/GenBank/DDBJ databases">
        <title>Draft genome information of white flower Hibiscus syriacus.</title>
        <authorList>
            <person name="Kim Y.-M."/>
        </authorList>
    </citation>
    <scope>NUCLEOTIDE SEQUENCE [LARGE SCALE GENOMIC DNA]</scope>
    <source>
        <strain evidence="4">YM2019G1</strain>
    </source>
</reference>
<dbReference type="SUPFAM" id="SSF53098">
    <property type="entry name" value="Ribonuclease H-like"/>
    <property type="match status" value="1"/>
</dbReference>
<dbReference type="Gene3D" id="3.30.420.10">
    <property type="entry name" value="Ribonuclease H-like superfamily/Ribonuclease H"/>
    <property type="match status" value="1"/>
</dbReference>
<dbReference type="EMBL" id="VEPZ02000342">
    <property type="protein sequence ID" value="KAE8726748.1"/>
    <property type="molecule type" value="Genomic_DNA"/>
</dbReference>
<dbReference type="InterPro" id="IPR036397">
    <property type="entry name" value="RNaseH_sf"/>
</dbReference>
<name>A0A6A3CHG9_HIBSY</name>
<dbReference type="InterPro" id="IPR012337">
    <property type="entry name" value="RNaseH-like_sf"/>
</dbReference>